<sequence length="361" mass="38364">MIPFMDMCAVGERHRSATDRAIARVLDSGRLILGPESEAFEREFAAACGVRHAIGVGNGLDALTLILKASGIGPGDEVLVPANTFIATALAVTATGATPVWVEPDPVTYTIDVAAAQRSIGPRTRAIIAVHLFGLLCDMDALQELADRHGLILVEDAAQAHGARRDARAAGAFGHAAGFSFYPTKNLGAIGDAGAVTTDDDELADRVRMLRNYGSRRKSVHEVAGVNSRLDELQAAVLREKLPALEGENRRRRAIADHYRRELAQSRVLLPAPAGDDHVHHLFVIRVADRPSVVAALAERGVGTAVHYPTPVHRHPAYADSGAPALPVAETLADEILSIPMHPALSDAEVEHVAEAVRAVA</sequence>
<dbReference type="AlphaFoldDB" id="A0A7X0FR54"/>
<dbReference type="InterPro" id="IPR000653">
    <property type="entry name" value="DegT/StrS_aminotransferase"/>
</dbReference>
<dbReference type="GO" id="GO:0000271">
    <property type="term" value="P:polysaccharide biosynthetic process"/>
    <property type="evidence" value="ECO:0007669"/>
    <property type="project" value="TreeGrafter"/>
</dbReference>
<evidence type="ECO:0000256" key="1">
    <source>
        <dbReference type="ARBA" id="ARBA00022898"/>
    </source>
</evidence>
<dbReference type="GO" id="GO:0008483">
    <property type="term" value="F:transaminase activity"/>
    <property type="evidence" value="ECO:0007669"/>
    <property type="project" value="TreeGrafter"/>
</dbReference>
<dbReference type="Gene3D" id="3.40.640.10">
    <property type="entry name" value="Type I PLP-dependent aspartate aminotransferase-like (Major domain)"/>
    <property type="match status" value="1"/>
</dbReference>
<dbReference type="PANTHER" id="PTHR30244:SF36">
    <property type="entry name" value="3-OXO-GLUCOSE-6-PHOSPHATE:GLUTAMATE AMINOTRANSFERASE"/>
    <property type="match status" value="1"/>
</dbReference>
<dbReference type="Gene3D" id="3.90.1150.10">
    <property type="entry name" value="Aspartate Aminotransferase, domain 1"/>
    <property type="match status" value="1"/>
</dbReference>
<evidence type="ECO:0000313" key="7">
    <source>
        <dbReference type="Proteomes" id="UP000537775"/>
    </source>
</evidence>
<dbReference type="InterPro" id="IPR015422">
    <property type="entry name" value="PyrdxlP-dep_Trfase_small"/>
</dbReference>
<feature type="active site" description="Proton acceptor" evidence="3">
    <location>
        <position position="185"/>
    </location>
</feature>
<reference evidence="6 7" key="1">
    <citation type="submission" date="2020-08" db="EMBL/GenBank/DDBJ databases">
        <title>Sequencing the genomes of 1000 actinobacteria strains.</title>
        <authorList>
            <person name="Klenk H.-P."/>
        </authorList>
    </citation>
    <scope>NUCLEOTIDE SEQUENCE [LARGE SCALE GENOMIC DNA]</scope>
    <source>
        <strain evidence="6 7">DSM 12511</strain>
    </source>
</reference>
<comment type="similarity">
    <text evidence="2 5">Belongs to the DegT/DnrJ/EryC1 family.</text>
</comment>
<feature type="modified residue" description="N6-(pyridoxal phosphate)lysine" evidence="4">
    <location>
        <position position="185"/>
    </location>
</feature>
<dbReference type="RefSeq" id="WP_221446613.1">
    <property type="nucleotide sequence ID" value="NZ_BAAAJR010000005.1"/>
</dbReference>
<dbReference type="PANTHER" id="PTHR30244">
    <property type="entry name" value="TRANSAMINASE"/>
    <property type="match status" value="1"/>
</dbReference>
<dbReference type="Pfam" id="PF01041">
    <property type="entry name" value="DegT_DnrJ_EryC1"/>
    <property type="match status" value="1"/>
</dbReference>
<evidence type="ECO:0000256" key="5">
    <source>
        <dbReference type="RuleBase" id="RU004508"/>
    </source>
</evidence>
<evidence type="ECO:0000256" key="4">
    <source>
        <dbReference type="PIRSR" id="PIRSR000390-2"/>
    </source>
</evidence>
<proteinExistence type="inferred from homology"/>
<dbReference type="Proteomes" id="UP000537775">
    <property type="component" value="Unassembled WGS sequence"/>
</dbReference>
<comment type="caution">
    <text evidence="6">The sequence shown here is derived from an EMBL/GenBank/DDBJ whole genome shotgun (WGS) entry which is preliminary data.</text>
</comment>
<dbReference type="PIRSF" id="PIRSF000390">
    <property type="entry name" value="PLP_StrS"/>
    <property type="match status" value="1"/>
</dbReference>
<organism evidence="6 7">
    <name type="scientific">Microbacterium thalassium</name>
    <dbReference type="NCBI Taxonomy" id="362649"/>
    <lineage>
        <taxon>Bacteria</taxon>
        <taxon>Bacillati</taxon>
        <taxon>Actinomycetota</taxon>
        <taxon>Actinomycetes</taxon>
        <taxon>Micrococcales</taxon>
        <taxon>Microbacteriaceae</taxon>
        <taxon>Microbacterium</taxon>
    </lineage>
</organism>
<dbReference type="SUPFAM" id="SSF53383">
    <property type="entry name" value="PLP-dependent transferases"/>
    <property type="match status" value="1"/>
</dbReference>
<dbReference type="CDD" id="cd00616">
    <property type="entry name" value="AHBA_syn"/>
    <property type="match status" value="1"/>
</dbReference>
<evidence type="ECO:0000256" key="2">
    <source>
        <dbReference type="ARBA" id="ARBA00037999"/>
    </source>
</evidence>
<dbReference type="GO" id="GO:0030170">
    <property type="term" value="F:pyridoxal phosphate binding"/>
    <property type="evidence" value="ECO:0007669"/>
    <property type="project" value="TreeGrafter"/>
</dbReference>
<name>A0A7X0FR54_9MICO</name>
<accession>A0A7X0FR54</accession>
<dbReference type="EMBL" id="JACHML010000001">
    <property type="protein sequence ID" value="MBB6392009.1"/>
    <property type="molecule type" value="Genomic_DNA"/>
</dbReference>
<protein>
    <submittedName>
        <fullName evidence="6">dTDP-4-amino-4,6-dideoxygalactose transaminase</fullName>
    </submittedName>
</protein>
<keyword evidence="7" id="KW-1185">Reference proteome</keyword>
<evidence type="ECO:0000313" key="6">
    <source>
        <dbReference type="EMBL" id="MBB6392009.1"/>
    </source>
</evidence>
<dbReference type="InterPro" id="IPR015424">
    <property type="entry name" value="PyrdxlP-dep_Trfase"/>
</dbReference>
<keyword evidence="1 4" id="KW-0663">Pyridoxal phosphate</keyword>
<gene>
    <name evidence="6" type="ORF">HD594_002322</name>
</gene>
<evidence type="ECO:0000256" key="3">
    <source>
        <dbReference type="PIRSR" id="PIRSR000390-1"/>
    </source>
</evidence>
<dbReference type="InterPro" id="IPR015421">
    <property type="entry name" value="PyrdxlP-dep_Trfase_major"/>
</dbReference>